<dbReference type="SMART" id="SM00347">
    <property type="entry name" value="HTH_MARR"/>
    <property type="match status" value="1"/>
</dbReference>
<name>A0ABV5KTL1_9BACL</name>
<dbReference type="InterPro" id="IPR036388">
    <property type="entry name" value="WH-like_DNA-bd_sf"/>
</dbReference>
<keyword evidence="6" id="KW-1185">Reference proteome</keyword>
<dbReference type="RefSeq" id="WP_377498019.1">
    <property type="nucleotide sequence ID" value="NZ_JBHMDO010000034.1"/>
</dbReference>
<feature type="domain" description="HTH marR-type" evidence="4">
    <location>
        <begin position="30"/>
        <end position="165"/>
    </location>
</feature>
<organism evidence="5 6">
    <name type="scientific">Paenibacillus aurantiacus</name>
    <dbReference type="NCBI Taxonomy" id="1936118"/>
    <lineage>
        <taxon>Bacteria</taxon>
        <taxon>Bacillati</taxon>
        <taxon>Bacillota</taxon>
        <taxon>Bacilli</taxon>
        <taxon>Bacillales</taxon>
        <taxon>Paenibacillaceae</taxon>
        <taxon>Paenibacillus</taxon>
    </lineage>
</organism>
<evidence type="ECO:0000256" key="3">
    <source>
        <dbReference type="ARBA" id="ARBA00023163"/>
    </source>
</evidence>
<protein>
    <submittedName>
        <fullName evidence="5">MarR family winged helix-turn-helix transcriptional regulator</fullName>
    </submittedName>
</protein>
<comment type="caution">
    <text evidence="5">The sequence shown here is derived from an EMBL/GenBank/DDBJ whole genome shotgun (WGS) entry which is preliminary data.</text>
</comment>
<evidence type="ECO:0000256" key="2">
    <source>
        <dbReference type="ARBA" id="ARBA00023125"/>
    </source>
</evidence>
<gene>
    <name evidence="5" type="ORF">ACFFSY_21795</name>
</gene>
<evidence type="ECO:0000259" key="4">
    <source>
        <dbReference type="PROSITE" id="PS50995"/>
    </source>
</evidence>
<keyword evidence="1" id="KW-0805">Transcription regulation</keyword>
<dbReference type="InterPro" id="IPR036390">
    <property type="entry name" value="WH_DNA-bd_sf"/>
</dbReference>
<dbReference type="InterPro" id="IPR023187">
    <property type="entry name" value="Tscrpt_reg_MarR-type_CS"/>
</dbReference>
<dbReference type="SUPFAM" id="SSF46785">
    <property type="entry name" value="Winged helix' DNA-binding domain"/>
    <property type="match status" value="1"/>
</dbReference>
<evidence type="ECO:0000313" key="6">
    <source>
        <dbReference type="Proteomes" id="UP001589747"/>
    </source>
</evidence>
<dbReference type="PRINTS" id="PR00598">
    <property type="entry name" value="HTHMARR"/>
</dbReference>
<accession>A0ABV5KTL1</accession>
<reference evidence="5 6" key="1">
    <citation type="submission" date="2024-09" db="EMBL/GenBank/DDBJ databases">
        <authorList>
            <person name="Sun Q."/>
            <person name="Mori K."/>
        </authorList>
    </citation>
    <scope>NUCLEOTIDE SEQUENCE [LARGE SCALE GENOMIC DNA]</scope>
    <source>
        <strain evidence="5 6">TISTR 2452</strain>
    </source>
</reference>
<dbReference type="PROSITE" id="PS50995">
    <property type="entry name" value="HTH_MARR_2"/>
    <property type="match status" value="1"/>
</dbReference>
<evidence type="ECO:0000256" key="1">
    <source>
        <dbReference type="ARBA" id="ARBA00023015"/>
    </source>
</evidence>
<dbReference type="Pfam" id="PF12802">
    <property type="entry name" value="MarR_2"/>
    <property type="match status" value="1"/>
</dbReference>
<dbReference type="Gene3D" id="1.10.10.10">
    <property type="entry name" value="Winged helix-like DNA-binding domain superfamily/Winged helix DNA-binding domain"/>
    <property type="match status" value="1"/>
</dbReference>
<sequence length="188" mass="21538">MLAGIDFQTYNCFAQTNTTLEGLKLDPNLRNDRHPAYDVAIGTLKLIKEFQKAQDARTDMDRMTFEILMFVQSRENARPLALARELGVNPSSITRRIQALIKDGWLDAASDQSDGRASLLRLTERGESALLAFLDRSVSVIRELMQDWKDDDQRKLAELLPRFVDGMTNRRLNREMKSTPILKEDHDV</sequence>
<keyword evidence="3" id="KW-0804">Transcription</keyword>
<proteinExistence type="predicted"/>
<dbReference type="PANTHER" id="PTHR42756">
    <property type="entry name" value="TRANSCRIPTIONAL REGULATOR, MARR"/>
    <property type="match status" value="1"/>
</dbReference>
<dbReference type="PROSITE" id="PS01117">
    <property type="entry name" value="HTH_MARR_1"/>
    <property type="match status" value="1"/>
</dbReference>
<dbReference type="Proteomes" id="UP001589747">
    <property type="component" value="Unassembled WGS sequence"/>
</dbReference>
<keyword evidence="2" id="KW-0238">DNA-binding</keyword>
<evidence type="ECO:0000313" key="5">
    <source>
        <dbReference type="EMBL" id="MFB9328576.1"/>
    </source>
</evidence>
<dbReference type="InterPro" id="IPR000835">
    <property type="entry name" value="HTH_MarR-typ"/>
</dbReference>
<dbReference type="PANTHER" id="PTHR42756:SF1">
    <property type="entry name" value="TRANSCRIPTIONAL REPRESSOR OF EMRAB OPERON"/>
    <property type="match status" value="1"/>
</dbReference>
<dbReference type="EMBL" id="JBHMDO010000034">
    <property type="protein sequence ID" value="MFB9328576.1"/>
    <property type="molecule type" value="Genomic_DNA"/>
</dbReference>